<dbReference type="InterPro" id="IPR025751">
    <property type="entry name" value="RsbRD_N_dom"/>
</dbReference>
<dbReference type="OrthoDB" id="1724246at2"/>
<evidence type="ECO:0000313" key="3">
    <source>
        <dbReference type="Proteomes" id="UP000448292"/>
    </source>
</evidence>
<evidence type="ECO:0000259" key="1">
    <source>
        <dbReference type="Pfam" id="PF14361"/>
    </source>
</evidence>
<comment type="caution">
    <text evidence="2">The sequence shown here is derived from an EMBL/GenBank/DDBJ whole genome shotgun (WGS) entry which is preliminary data.</text>
</comment>
<feature type="domain" description="RsbT co-antagonist protein RsbRD N-terminal" evidence="1">
    <location>
        <begin position="13"/>
        <end position="146"/>
    </location>
</feature>
<gene>
    <name evidence="2" type="ORF">DPQ33_10465</name>
</gene>
<dbReference type="EMBL" id="QMIE01000009">
    <property type="protein sequence ID" value="TVM16831.1"/>
    <property type="molecule type" value="Genomic_DNA"/>
</dbReference>
<dbReference type="Proteomes" id="UP000448292">
    <property type="component" value="Unassembled WGS sequence"/>
</dbReference>
<protein>
    <recommendedName>
        <fullName evidence="1">RsbT co-antagonist protein RsbRD N-terminal domain-containing protein</fullName>
    </recommendedName>
</protein>
<proteinExistence type="predicted"/>
<name>A0A7M3MDN0_9BACT</name>
<dbReference type="AlphaFoldDB" id="A0A7M3MDN0"/>
<reference evidence="2 3" key="1">
    <citation type="submission" date="2018-06" db="EMBL/GenBank/DDBJ databases">
        <title>Complete genome of Desulfovibrio indonesiensis P37SLT.</title>
        <authorList>
            <person name="Crispim J.S."/>
            <person name="Vidigal P.M.P."/>
            <person name="Silva L.C.F."/>
            <person name="Laguardia C.N."/>
            <person name="Araujo L.C."/>
            <person name="Dias R.S."/>
            <person name="Sousa M.P."/>
            <person name="Paula S.O."/>
            <person name="Silva C."/>
        </authorList>
    </citation>
    <scope>NUCLEOTIDE SEQUENCE [LARGE SCALE GENOMIC DNA]</scope>
    <source>
        <strain evidence="2 3">P37SLT</strain>
    </source>
</reference>
<dbReference type="Pfam" id="PF14361">
    <property type="entry name" value="RsbRD_N"/>
    <property type="match status" value="1"/>
</dbReference>
<dbReference type="RefSeq" id="WP_144303174.1">
    <property type="nucleotide sequence ID" value="NZ_QMIE01000009.1"/>
</dbReference>
<keyword evidence="3" id="KW-1185">Reference proteome</keyword>
<accession>A0A7M3MDN0</accession>
<sequence>MTLSELLHENRDRIEERWRDAIYRTYPIDTVGFMRRQRDQFANPVGQRTSVAVGALVDAILADGLDSEVVKPHLDEIVRVRAVQEFSPSQAVGVVYLLKSIVRELVRETDGGESLFGELLQFESKIDSLALLSFENYCICRDQINQLRVDEIKRQHSRLLERAKKIYGDQAEDPDTPKH</sequence>
<evidence type="ECO:0000313" key="2">
    <source>
        <dbReference type="EMBL" id="TVM16831.1"/>
    </source>
</evidence>
<organism evidence="2 3">
    <name type="scientific">Oceanidesulfovibrio indonesiensis</name>
    <dbReference type="NCBI Taxonomy" id="54767"/>
    <lineage>
        <taxon>Bacteria</taxon>
        <taxon>Pseudomonadati</taxon>
        <taxon>Thermodesulfobacteriota</taxon>
        <taxon>Desulfovibrionia</taxon>
        <taxon>Desulfovibrionales</taxon>
        <taxon>Desulfovibrionaceae</taxon>
        <taxon>Oceanidesulfovibrio</taxon>
    </lineage>
</organism>